<evidence type="ECO:0000259" key="2">
    <source>
        <dbReference type="Pfam" id="PF05065"/>
    </source>
</evidence>
<dbReference type="NCBIfam" id="TIGR01554">
    <property type="entry name" value="major_cap_HK97"/>
    <property type="match status" value="1"/>
</dbReference>
<keyword evidence="4" id="KW-1185">Reference proteome</keyword>
<comment type="subcellular location">
    <subcellularLocation>
        <location evidence="1">Virion</location>
    </subcellularLocation>
</comment>
<proteinExistence type="predicted"/>
<evidence type="ECO:0000313" key="4">
    <source>
        <dbReference type="Proteomes" id="UP000002294"/>
    </source>
</evidence>
<protein>
    <submittedName>
        <fullName evidence="3">Major capsid protein HK97</fullName>
    </submittedName>
</protein>
<sequence>MAKLETKATFDPENVLLSDAKTGDVPEESGEIIIKEVVDTSLVSKLGKYEPMTKLKKKFTYLAEGPGAYWVNEGEKIQTDKAKWLEITMEAHKLGVIIPVSKEFLKYTVSDFFKTIKPKIAESFQAKFDNSVLFGTDSPFPKGISVAERATTAGNVVSQSDNPYVDINDMMALIEDADLEPQAIATTRSYNKDLRGALDGRNLPIFNGPREGVTAEALGLPIAYGNRKAWDKKQAVAFVGDFDNLFYGIPQGLEYAISEDATLTTIVGEDGGPINLFERDLLALKVTMYAAFLTVKDDAFALLKPKTEEKPAQ</sequence>
<dbReference type="eggNOG" id="COG4653">
    <property type="taxonomic scope" value="Bacteria"/>
</dbReference>
<dbReference type="InterPro" id="IPR054612">
    <property type="entry name" value="Phage_capsid-like_C"/>
</dbReference>
<evidence type="ECO:0000256" key="1">
    <source>
        <dbReference type="ARBA" id="ARBA00004328"/>
    </source>
</evidence>
<dbReference type="AlphaFoldDB" id="C7RHA7"/>
<gene>
    <name evidence="3" type="ordered locus">Apre_0840</name>
</gene>
<dbReference type="STRING" id="525919.Apre_0840"/>
<dbReference type="Proteomes" id="UP000002294">
    <property type="component" value="Chromosome"/>
</dbReference>
<organism evidence="3 4">
    <name type="scientific">Anaerococcus prevotii (strain ATCC 9321 / DSM 20548 / JCM 6508 / NCTC 11806 / PC1)</name>
    <name type="common">Peptostreptococcus prevotii</name>
    <name type="synonym">Peptococcus prevotii</name>
    <dbReference type="NCBI Taxonomy" id="525919"/>
    <lineage>
        <taxon>Bacteria</taxon>
        <taxon>Bacillati</taxon>
        <taxon>Bacillota</taxon>
        <taxon>Tissierellia</taxon>
        <taxon>Tissierellales</taxon>
        <taxon>Peptoniphilaceae</taxon>
        <taxon>Anaerococcus</taxon>
    </lineage>
</organism>
<dbReference type="EMBL" id="CP001708">
    <property type="protein sequence ID" value="ACV28868.1"/>
    <property type="molecule type" value="Genomic_DNA"/>
</dbReference>
<dbReference type="InterPro" id="IPR024455">
    <property type="entry name" value="Phage_capsid"/>
</dbReference>
<dbReference type="SUPFAM" id="SSF56563">
    <property type="entry name" value="Major capsid protein gp5"/>
    <property type="match status" value="1"/>
</dbReference>
<name>C7RHA7_ANAPD</name>
<dbReference type="RefSeq" id="WP_015777771.1">
    <property type="nucleotide sequence ID" value="NC_013171.1"/>
</dbReference>
<feature type="domain" description="Phage capsid-like C-terminal" evidence="2">
    <location>
        <begin position="25"/>
        <end position="304"/>
    </location>
</feature>
<dbReference type="OrthoDB" id="156689at2"/>
<dbReference type="Pfam" id="PF05065">
    <property type="entry name" value="Phage_capsid"/>
    <property type="match status" value="1"/>
</dbReference>
<accession>C7RHA7</accession>
<dbReference type="HOGENOM" id="CLU_057653_0_0_9"/>
<dbReference type="KEGG" id="apr:Apre_0840"/>
<dbReference type="Gene3D" id="3.30.2400.10">
    <property type="entry name" value="Major capsid protein gp5"/>
    <property type="match status" value="1"/>
</dbReference>
<reference evidence="3 4" key="1">
    <citation type="journal article" date="2009" name="Stand. Genomic Sci.">
        <title>Complete genome sequence of Anaerococcus prevotii type strain (PC1).</title>
        <authorList>
            <person name="Labutti K."/>
            <person name="Pukall R."/>
            <person name="Steenblock K."/>
            <person name="Glavina Del Rio T."/>
            <person name="Tice H."/>
            <person name="Copeland A."/>
            <person name="Cheng J.F."/>
            <person name="Lucas S."/>
            <person name="Chen F."/>
            <person name="Nolan M."/>
            <person name="Bruce D."/>
            <person name="Goodwin L."/>
            <person name="Pitluck S."/>
            <person name="Ivanova N."/>
            <person name="Mavromatis K."/>
            <person name="Ovchinnikova G."/>
            <person name="Pati A."/>
            <person name="Chen A."/>
            <person name="Palaniappan K."/>
            <person name="Land M."/>
            <person name="Hauser L."/>
            <person name="Chang Y.J."/>
            <person name="Jeffries C.D."/>
            <person name="Chain P."/>
            <person name="Saunders E."/>
            <person name="Brettin T."/>
            <person name="Detter J.C."/>
            <person name="Han C."/>
            <person name="Goker M."/>
            <person name="Bristow J."/>
            <person name="Eisen J.A."/>
            <person name="Markowitz V."/>
            <person name="Hugenholtz P."/>
            <person name="Kyrpides N.C."/>
            <person name="Klenk H.P."/>
            <person name="Lapidus A."/>
        </authorList>
    </citation>
    <scope>NUCLEOTIDE SEQUENCE [LARGE SCALE GENOMIC DNA]</scope>
    <source>
        <strain evidence="4">ATCC 9321 / DSM 20548 / JCM 6508 / NCTC 11806 / PC1</strain>
    </source>
</reference>
<dbReference type="Gene3D" id="3.30.2320.10">
    <property type="entry name" value="hypothetical protein PF0899 domain"/>
    <property type="match status" value="1"/>
</dbReference>
<evidence type="ECO:0000313" key="3">
    <source>
        <dbReference type="EMBL" id="ACV28868.1"/>
    </source>
</evidence>